<evidence type="ECO:0000313" key="3">
    <source>
        <dbReference type="Proteomes" id="UP000034324"/>
    </source>
</evidence>
<dbReference type="EMBL" id="LBVC01000038">
    <property type="protein sequence ID" value="KKQ77573.1"/>
    <property type="molecule type" value="Genomic_DNA"/>
</dbReference>
<keyword evidence="1" id="KW-0812">Transmembrane</keyword>
<keyword evidence="1" id="KW-0472">Membrane</keyword>
<name>A0A0G0KD63_9BACT</name>
<dbReference type="InterPro" id="IPR025671">
    <property type="entry name" value="HXXEE"/>
</dbReference>
<evidence type="ECO:0008006" key="4">
    <source>
        <dbReference type="Google" id="ProtNLM"/>
    </source>
</evidence>
<comment type="caution">
    <text evidence="2">The sequence shown here is derived from an EMBL/GenBank/DDBJ whole genome shotgun (WGS) entry which is preliminary data.</text>
</comment>
<feature type="transmembrane region" description="Helical" evidence="1">
    <location>
        <begin position="76"/>
        <end position="94"/>
    </location>
</feature>
<dbReference type="Proteomes" id="UP000034324">
    <property type="component" value="Unassembled WGS sequence"/>
</dbReference>
<feature type="transmembrane region" description="Helical" evidence="1">
    <location>
        <begin position="106"/>
        <end position="124"/>
    </location>
</feature>
<evidence type="ECO:0000256" key="1">
    <source>
        <dbReference type="SAM" id="Phobius"/>
    </source>
</evidence>
<proteinExistence type="predicted"/>
<feature type="transmembrane region" description="Helical" evidence="1">
    <location>
        <begin position="50"/>
        <end position="69"/>
    </location>
</feature>
<reference evidence="2 3" key="1">
    <citation type="journal article" date="2015" name="Nature">
        <title>rRNA introns, odd ribosomes, and small enigmatic genomes across a large radiation of phyla.</title>
        <authorList>
            <person name="Brown C.T."/>
            <person name="Hug L.A."/>
            <person name="Thomas B.C."/>
            <person name="Sharon I."/>
            <person name="Castelle C.J."/>
            <person name="Singh A."/>
            <person name="Wilkins M.J."/>
            <person name="Williams K.H."/>
            <person name="Banfield J.F."/>
        </authorList>
    </citation>
    <scope>NUCLEOTIDE SEQUENCE [LARGE SCALE GENOMIC DNA]</scope>
</reference>
<keyword evidence="1" id="KW-1133">Transmembrane helix</keyword>
<sequence length="130" mass="15416">MASNKLNSLFLISLLLIYLHGFEEIIGGFPSSDSFIIYGGRYFGTTPENFYWIFHTIYWLLLPILFILFHIKRIGLFLMTLFSFVFIFESHHILKAIIINDYYPGVITAIFYPIIGFFFLRQLIKDWKNK</sequence>
<accession>A0A0G0KD63</accession>
<dbReference type="AlphaFoldDB" id="A0A0G0KD63"/>
<evidence type="ECO:0000313" key="2">
    <source>
        <dbReference type="EMBL" id="KKQ77573.1"/>
    </source>
</evidence>
<protein>
    <recommendedName>
        <fullName evidence="4">HXXEE domain-containing protein</fullName>
    </recommendedName>
</protein>
<organism evidence="2 3">
    <name type="scientific">Candidatus Daviesbacteria bacterium GW2011_GWF2_38_6</name>
    <dbReference type="NCBI Taxonomy" id="1618432"/>
    <lineage>
        <taxon>Bacteria</taxon>
        <taxon>Candidatus Daviesiibacteriota</taxon>
    </lineage>
</organism>
<gene>
    <name evidence="2" type="ORF">US99_C0038G0015</name>
</gene>
<dbReference type="Pfam" id="PF13787">
    <property type="entry name" value="HXXEE"/>
    <property type="match status" value="1"/>
</dbReference>